<dbReference type="GO" id="GO:0043565">
    <property type="term" value="F:sequence-specific DNA binding"/>
    <property type="evidence" value="ECO:0007669"/>
    <property type="project" value="InterPro"/>
</dbReference>
<dbReference type="InterPro" id="IPR018060">
    <property type="entry name" value="HTH_AraC"/>
</dbReference>
<keyword evidence="1" id="KW-0805">Transcription regulation</keyword>
<keyword evidence="3" id="KW-0804">Transcription</keyword>
<evidence type="ECO:0000313" key="8">
    <source>
        <dbReference type="Proteomes" id="UP000181936"/>
    </source>
</evidence>
<keyword evidence="4" id="KW-0597">Phosphoprotein</keyword>
<evidence type="ECO:0008006" key="9">
    <source>
        <dbReference type="Google" id="ProtNLM"/>
    </source>
</evidence>
<dbReference type="InterPro" id="IPR020449">
    <property type="entry name" value="Tscrpt_reg_AraC-type_HTH"/>
</dbReference>
<evidence type="ECO:0000259" key="6">
    <source>
        <dbReference type="PROSITE" id="PS50110"/>
    </source>
</evidence>
<evidence type="ECO:0000259" key="5">
    <source>
        <dbReference type="PROSITE" id="PS01124"/>
    </source>
</evidence>
<dbReference type="InterPro" id="IPR018062">
    <property type="entry name" value="HTH_AraC-typ_CS"/>
</dbReference>
<dbReference type="PANTHER" id="PTHR43280">
    <property type="entry name" value="ARAC-FAMILY TRANSCRIPTIONAL REGULATOR"/>
    <property type="match status" value="1"/>
</dbReference>
<evidence type="ECO:0000313" key="7">
    <source>
        <dbReference type="EMBL" id="APH03940.1"/>
    </source>
</evidence>
<feature type="domain" description="HTH araC/xylS-type" evidence="5">
    <location>
        <begin position="243"/>
        <end position="341"/>
    </location>
</feature>
<sequence>MKILIIEDEYMIRKGIRHQLGNLDFQGICIEEIMEAEDGIEADELLLTHSYDIIFTDINMPDMDGLTLLSKWADQHKNTQWVIISGHDSFQYAQKAICHGAKDYILKPITREKIVTTFERLVATYKSKQIDFIEVKEIDLMLSILVEAIWVLDEEGMRDTIVEWAYKIDKKQVHLSYYQNVLNDMLRTLVERLDRKGSINLNTSFEIVGNTTEEMTILFIEHCQTMIKTVREQRKGKIIDPIEAAKEYMLKNIGEKVNLDDVAQRLGFNSSYFSQLFKKETGQTFVEYRINLRMEVAKKLLEQNEMRIIDICNEIGYDDAPHFTKTFKKYTGYSPTEYRNSLGIDV</sequence>
<dbReference type="CDD" id="cd17536">
    <property type="entry name" value="REC_YesN-like"/>
    <property type="match status" value="1"/>
</dbReference>
<dbReference type="SUPFAM" id="SSF52172">
    <property type="entry name" value="CheY-like"/>
    <property type="match status" value="1"/>
</dbReference>
<proteinExistence type="predicted"/>
<dbReference type="Pfam" id="PF12833">
    <property type="entry name" value="HTH_18"/>
    <property type="match status" value="1"/>
</dbReference>
<dbReference type="EMBL" id="CP016020">
    <property type="protein sequence ID" value="APH03940.1"/>
    <property type="molecule type" value="Genomic_DNA"/>
</dbReference>
<feature type="modified residue" description="4-aspartylphosphate" evidence="4">
    <location>
        <position position="57"/>
    </location>
</feature>
<dbReference type="Pfam" id="PF00072">
    <property type="entry name" value="Response_reg"/>
    <property type="match status" value="1"/>
</dbReference>
<dbReference type="KEGG" id="bwh:A9C19_03720"/>
<dbReference type="Gene3D" id="3.40.50.2300">
    <property type="match status" value="1"/>
</dbReference>
<dbReference type="RefSeq" id="WP_072578732.1">
    <property type="nucleotide sequence ID" value="NZ_CP016020.1"/>
</dbReference>
<gene>
    <name evidence="7" type="ORF">A9C19_03720</name>
</gene>
<accession>A0A1L3MNN0</accession>
<dbReference type="AlphaFoldDB" id="A0A1L3MNN0"/>
<reference evidence="7 8" key="1">
    <citation type="journal article" date="2016" name="Sci. Rep.">
        <title>Complete genome sequence and transcriptomic analysis of a novel marine strain Bacillus weihaiensis reveals the mechanism of brown algae degradation.</title>
        <authorList>
            <person name="Zhu Y."/>
            <person name="Chen P."/>
            <person name="Bao Y."/>
            <person name="Men Y."/>
            <person name="Zeng Y."/>
            <person name="Yang J."/>
            <person name="Sun J."/>
            <person name="Sun Y."/>
        </authorList>
    </citation>
    <scope>NUCLEOTIDE SEQUENCE [LARGE SCALE GENOMIC DNA]</scope>
    <source>
        <strain evidence="7 8">Alg07</strain>
    </source>
</reference>
<feature type="domain" description="Response regulatory" evidence="6">
    <location>
        <begin position="2"/>
        <end position="122"/>
    </location>
</feature>
<evidence type="ECO:0000256" key="3">
    <source>
        <dbReference type="ARBA" id="ARBA00023163"/>
    </source>
</evidence>
<keyword evidence="2" id="KW-0238">DNA-binding</keyword>
<dbReference type="OrthoDB" id="9788446at2"/>
<dbReference type="InterPro" id="IPR009057">
    <property type="entry name" value="Homeodomain-like_sf"/>
</dbReference>
<keyword evidence="8" id="KW-1185">Reference proteome</keyword>
<evidence type="ECO:0000256" key="2">
    <source>
        <dbReference type="ARBA" id="ARBA00023125"/>
    </source>
</evidence>
<dbReference type="GO" id="GO:0000160">
    <property type="term" value="P:phosphorelay signal transduction system"/>
    <property type="evidence" value="ECO:0007669"/>
    <property type="project" value="InterPro"/>
</dbReference>
<dbReference type="STRING" id="1547283.A9C19_03720"/>
<protein>
    <recommendedName>
        <fullName evidence="9">DNA-binding response regulator</fullName>
    </recommendedName>
</protein>
<dbReference type="PROSITE" id="PS01124">
    <property type="entry name" value="HTH_ARAC_FAMILY_2"/>
    <property type="match status" value="1"/>
</dbReference>
<dbReference type="SMART" id="SM00342">
    <property type="entry name" value="HTH_ARAC"/>
    <property type="match status" value="1"/>
</dbReference>
<organism evidence="7 8">
    <name type="scientific">Bacillus weihaiensis</name>
    <dbReference type="NCBI Taxonomy" id="1547283"/>
    <lineage>
        <taxon>Bacteria</taxon>
        <taxon>Bacillati</taxon>
        <taxon>Bacillota</taxon>
        <taxon>Bacilli</taxon>
        <taxon>Bacillales</taxon>
        <taxon>Bacillaceae</taxon>
        <taxon>Bacillus</taxon>
    </lineage>
</organism>
<dbReference type="GO" id="GO:0003700">
    <property type="term" value="F:DNA-binding transcription factor activity"/>
    <property type="evidence" value="ECO:0007669"/>
    <property type="project" value="InterPro"/>
</dbReference>
<dbReference type="PRINTS" id="PR00032">
    <property type="entry name" value="HTHARAC"/>
</dbReference>
<name>A0A1L3MNN0_9BACI</name>
<evidence type="ECO:0000256" key="4">
    <source>
        <dbReference type="PROSITE-ProRule" id="PRU00169"/>
    </source>
</evidence>
<dbReference type="InterPro" id="IPR011006">
    <property type="entry name" value="CheY-like_superfamily"/>
</dbReference>
<dbReference type="Proteomes" id="UP000181936">
    <property type="component" value="Chromosome"/>
</dbReference>
<dbReference type="InterPro" id="IPR001789">
    <property type="entry name" value="Sig_transdc_resp-reg_receiver"/>
</dbReference>
<dbReference type="SMART" id="SM00448">
    <property type="entry name" value="REC"/>
    <property type="match status" value="1"/>
</dbReference>
<dbReference type="SUPFAM" id="SSF46689">
    <property type="entry name" value="Homeodomain-like"/>
    <property type="match status" value="2"/>
</dbReference>
<dbReference type="PROSITE" id="PS50110">
    <property type="entry name" value="RESPONSE_REGULATORY"/>
    <property type="match status" value="1"/>
</dbReference>
<dbReference type="PROSITE" id="PS00041">
    <property type="entry name" value="HTH_ARAC_FAMILY_1"/>
    <property type="match status" value="1"/>
</dbReference>
<dbReference type="PANTHER" id="PTHR43280:SF2">
    <property type="entry name" value="HTH-TYPE TRANSCRIPTIONAL REGULATOR EXSA"/>
    <property type="match status" value="1"/>
</dbReference>
<dbReference type="Gene3D" id="1.10.10.60">
    <property type="entry name" value="Homeodomain-like"/>
    <property type="match status" value="2"/>
</dbReference>
<evidence type="ECO:0000256" key="1">
    <source>
        <dbReference type="ARBA" id="ARBA00023015"/>
    </source>
</evidence>